<evidence type="ECO:0000313" key="2">
    <source>
        <dbReference type="EMBL" id="KAJ3516719.1"/>
    </source>
</evidence>
<evidence type="ECO:0000313" key="3">
    <source>
        <dbReference type="Proteomes" id="UP001148786"/>
    </source>
</evidence>
<evidence type="ECO:0000256" key="1">
    <source>
        <dbReference type="SAM" id="MobiDB-lite"/>
    </source>
</evidence>
<feature type="compositionally biased region" description="Polar residues" evidence="1">
    <location>
        <begin position="97"/>
        <end position="117"/>
    </location>
</feature>
<comment type="caution">
    <text evidence="2">The sequence shown here is derived from an EMBL/GenBank/DDBJ whole genome shotgun (WGS) entry which is preliminary data.</text>
</comment>
<dbReference type="Proteomes" id="UP001148786">
    <property type="component" value="Unassembled WGS sequence"/>
</dbReference>
<dbReference type="OrthoDB" id="166134at2759"/>
<sequence length="257" mass="27271">MSHLVPNQSPPPVSRPSSSAGSSATLLQPPKLLLDPEEVESLDAESRPSDSPGSPLAPSTLDHMLSVSPPSPVMKDLKGTPKLELPPSMVPQEDHTPMSSYQRPVSMGNTNASSLKTTPVPFPDDSQGSLPESTPKKPSTFRRVPLKSTRGPQPSSHLRNVSLPSLPSPPSSGNVAQEERSASVSPSSSFKPDNPSHYSPTLFTTNSATAKVYIDTYASRRRHRARSCLEFCSSLRAEASAIPSWVPTEGGISSANG</sequence>
<name>A0A9W8N0W2_9AGAR</name>
<dbReference type="AlphaFoldDB" id="A0A9W8N0W2"/>
<organism evidence="2 3">
    <name type="scientific">Agrocybe chaxingu</name>
    <dbReference type="NCBI Taxonomy" id="84603"/>
    <lineage>
        <taxon>Eukaryota</taxon>
        <taxon>Fungi</taxon>
        <taxon>Dikarya</taxon>
        <taxon>Basidiomycota</taxon>
        <taxon>Agaricomycotina</taxon>
        <taxon>Agaricomycetes</taxon>
        <taxon>Agaricomycetidae</taxon>
        <taxon>Agaricales</taxon>
        <taxon>Agaricineae</taxon>
        <taxon>Strophariaceae</taxon>
        <taxon>Agrocybe</taxon>
    </lineage>
</organism>
<gene>
    <name evidence="2" type="ORF">NLJ89_g946</name>
</gene>
<feature type="region of interest" description="Disordered" evidence="1">
    <location>
        <begin position="1"/>
        <end position="202"/>
    </location>
</feature>
<reference evidence="2" key="1">
    <citation type="submission" date="2022-07" db="EMBL/GenBank/DDBJ databases">
        <title>Genome Sequence of Agrocybe chaxingu.</title>
        <authorList>
            <person name="Buettner E."/>
        </authorList>
    </citation>
    <scope>NUCLEOTIDE SEQUENCE</scope>
    <source>
        <strain evidence="2">MP-N11</strain>
    </source>
</reference>
<accession>A0A9W8N0W2</accession>
<keyword evidence="3" id="KW-1185">Reference proteome</keyword>
<protein>
    <submittedName>
        <fullName evidence="2">Uncharacterized protein</fullName>
    </submittedName>
</protein>
<proteinExistence type="predicted"/>
<dbReference type="EMBL" id="JANKHO010000044">
    <property type="protein sequence ID" value="KAJ3516719.1"/>
    <property type="molecule type" value="Genomic_DNA"/>
</dbReference>
<feature type="compositionally biased region" description="Polar residues" evidence="1">
    <location>
        <begin position="150"/>
        <end position="159"/>
    </location>
</feature>